<protein>
    <submittedName>
        <fullName evidence="2">Uncharacterized protein</fullName>
    </submittedName>
</protein>
<reference evidence="2 3" key="1">
    <citation type="journal article" date="2015" name="Genome Announc.">
        <title>Draft Genome of the Euendolithic (true boring) Cyanobacterium Mastigocoleus testarum strain BC008.</title>
        <authorList>
            <person name="Guida B.S."/>
            <person name="Garcia-Pichel F."/>
        </authorList>
    </citation>
    <scope>NUCLEOTIDE SEQUENCE [LARGE SCALE GENOMIC DNA]</scope>
    <source>
        <strain evidence="2 3">BC008</strain>
    </source>
</reference>
<evidence type="ECO:0000313" key="3">
    <source>
        <dbReference type="Proteomes" id="UP000053372"/>
    </source>
</evidence>
<comment type="caution">
    <text evidence="2">The sequence shown here is derived from an EMBL/GenBank/DDBJ whole genome shotgun (WGS) entry which is preliminary data.</text>
</comment>
<feature type="coiled-coil region" evidence="1">
    <location>
        <begin position="114"/>
        <end position="141"/>
    </location>
</feature>
<evidence type="ECO:0000313" key="2">
    <source>
        <dbReference type="EMBL" id="KST62027.1"/>
    </source>
</evidence>
<sequence>MRLFICSLLLIITFVFPFVPLVKSATPTSLSSIEQYLTTAKFQQGEAALLTKLSENPNDDNTRFGLGVVQLMGGTERLMQSLYRYGLQQNAVTQFFPILRLPVPANPQPQPVAYQDTRNILQNLLNDLDKVKNTLEPIKDDQVKLPLRIGLTRMDFNADGKLEANESFWKTFSLLTGIRATETTARNFAIAFDAGDVVWLKGYCNLLSAMVQFVLAHDTSKLFDSTAHLLFAKPQIPYPFLTSERQAFGFSIANISDFVALIHLINFPVVEPERLTAALRNLQTVTALSRQSWKLILAETDNDREWLPNPKQKAVIPNAVVTQPMIDSWLSFLDEADNLLAGKKLIPFWRKREVRGVNLNKAFTEPRKFDLVLWVQGTAAAPYLQFGKQTDASVWQRLLQVFRGQFFQFAAWFN</sequence>
<dbReference type="EMBL" id="LMTZ01000165">
    <property type="protein sequence ID" value="KST62027.1"/>
    <property type="molecule type" value="Genomic_DNA"/>
</dbReference>
<keyword evidence="1" id="KW-0175">Coiled coil</keyword>
<proteinExistence type="predicted"/>
<dbReference type="OrthoDB" id="9815249at2"/>
<evidence type="ECO:0000256" key="1">
    <source>
        <dbReference type="SAM" id="Coils"/>
    </source>
</evidence>
<dbReference type="Proteomes" id="UP000053372">
    <property type="component" value="Unassembled WGS sequence"/>
</dbReference>
<name>A0A0V7ZC18_9CYAN</name>
<accession>A0A0V7ZC18</accession>
<keyword evidence="3" id="KW-1185">Reference proteome</keyword>
<organism evidence="2 3">
    <name type="scientific">Mastigocoleus testarum BC008</name>
    <dbReference type="NCBI Taxonomy" id="371196"/>
    <lineage>
        <taxon>Bacteria</taxon>
        <taxon>Bacillati</taxon>
        <taxon>Cyanobacteriota</taxon>
        <taxon>Cyanophyceae</taxon>
        <taxon>Nostocales</taxon>
        <taxon>Hapalosiphonaceae</taxon>
        <taxon>Mastigocoleus</taxon>
    </lineage>
</organism>
<dbReference type="AlphaFoldDB" id="A0A0V7ZC18"/>
<gene>
    <name evidence="2" type="ORF">BC008_08290</name>
</gene>